<proteinExistence type="predicted"/>
<keyword evidence="1" id="KW-0493">Microtubule</keyword>
<dbReference type="Pfam" id="PF00418">
    <property type="entry name" value="Tubulin-binding"/>
    <property type="match status" value="1"/>
</dbReference>
<dbReference type="PROSITE" id="PS00229">
    <property type="entry name" value="TAU_MAP_1"/>
    <property type="match status" value="1"/>
</dbReference>
<gene>
    <name evidence="2" type="ORF">A3Q56_02483</name>
</gene>
<comment type="caution">
    <text evidence="2">The sequence shown here is derived from an EMBL/GenBank/DDBJ whole genome shotgun (WGS) entry which is preliminary data.</text>
</comment>
<dbReference type="AlphaFoldDB" id="A0A177B8J1"/>
<dbReference type="InterPro" id="IPR001084">
    <property type="entry name" value="MAP_tubulin-bd_rpt"/>
</dbReference>
<dbReference type="EMBL" id="LWCA01000235">
    <property type="protein sequence ID" value="OAF69744.1"/>
    <property type="molecule type" value="Genomic_DNA"/>
</dbReference>
<accession>A0A177B8J1</accession>
<protein>
    <recommendedName>
        <fullName evidence="1">Microtubule-associated protein</fullName>
    </recommendedName>
</protein>
<name>A0A177B8J1_9BILA</name>
<dbReference type="GO" id="GO:0015631">
    <property type="term" value="F:tubulin binding"/>
    <property type="evidence" value="ECO:0007669"/>
    <property type="project" value="InterPro"/>
</dbReference>
<evidence type="ECO:0000313" key="3">
    <source>
        <dbReference type="Proteomes" id="UP000078046"/>
    </source>
</evidence>
<dbReference type="GO" id="GO:0005874">
    <property type="term" value="C:microtubule"/>
    <property type="evidence" value="ECO:0007669"/>
    <property type="project" value="UniProtKB-KW"/>
</dbReference>
<reference evidence="2 3" key="1">
    <citation type="submission" date="2016-04" db="EMBL/GenBank/DDBJ databases">
        <title>The genome of Intoshia linei affirms orthonectids as highly simplified spiralians.</title>
        <authorList>
            <person name="Mikhailov K.V."/>
            <person name="Slusarev G.S."/>
            <person name="Nikitin M.A."/>
            <person name="Logacheva M.D."/>
            <person name="Penin A."/>
            <person name="Aleoshin V."/>
            <person name="Panchin Y.V."/>
        </authorList>
    </citation>
    <scope>NUCLEOTIDE SEQUENCE [LARGE SCALE GENOMIC DNA]</scope>
    <source>
        <strain evidence="2">Intl2013</strain>
        <tissue evidence="2">Whole animal</tissue>
    </source>
</reference>
<comment type="subcellular location">
    <subcellularLocation>
        <location evidence="1">Cytoplasm</location>
        <location evidence="1">Cytoskeleton</location>
    </subcellularLocation>
</comment>
<keyword evidence="3" id="KW-1185">Reference proteome</keyword>
<keyword evidence="1" id="KW-0963">Cytoplasm</keyword>
<dbReference type="OrthoDB" id="9378527at2759"/>
<dbReference type="Proteomes" id="UP000078046">
    <property type="component" value="Unassembled WGS sequence"/>
</dbReference>
<organism evidence="2 3">
    <name type="scientific">Intoshia linei</name>
    <dbReference type="NCBI Taxonomy" id="1819745"/>
    <lineage>
        <taxon>Eukaryota</taxon>
        <taxon>Metazoa</taxon>
        <taxon>Spiralia</taxon>
        <taxon>Lophotrochozoa</taxon>
        <taxon>Mesozoa</taxon>
        <taxon>Orthonectida</taxon>
        <taxon>Rhopaluridae</taxon>
        <taxon>Intoshia</taxon>
    </lineage>
</organism>
<evidence type="ECO:0000313" key="2">
    <source>
        <dbReference type="EMBL" id="OAF69744.1"/>
    </source>
</evidence>
<keyword evidence="1" id="KW-0206">Cytoskeleton</keyword>
<evidence type="ECO:0000256" key="1">
    <source>
        <dbReference type="RuleBase" id="RU000686"/>
    </source>
</evidence>
<sequence length="63" mass="7211">MSKNINEKLVWNIKSRIGSLDNFNHKPGGGNKKINVTSKIGSLDRIKCLFENKNKKKDEKLKL</sequence>
<dbReference type="PROSITE" id="PS51491">
    <property type="entry name" value="TAU_MAP_2"/>
    <property type="match status" value="1"/>
</dbReference>